<dbReference type="GO" id="GO:0005886">
    <property type="term" value="C:plasma membrane"/>
    <property type="evidence" value="ECO:0007669"/>
    <property type="project" value="UniProtKB-SubCell"/>
</dbReference>
<dbReference type="AlphaFoldDB" id="A0A381SCI2"/>
<sequence length="322" mass="35908">MGAFFLIYFSFRVLRVDWISTLDTFKTLDVVKYFIAFSAYYLSFLFRGLRWKTISLNASQLDRSSRCDSVLSHTSSFQYSVLVLSGWFVNSVAWLRLGDVYRAYCLGVISKLGFSWGIGTLVAERFLDMIVVFVMILASVTMLSSGVKNQTLDFLVIFAFIITAILAAFVLLLAFERKSLVSRLPISVRSHYSQFKVGVLNSFKNVFMVTFLGLATWVMEITRLFFVADSLDVEMSIYLIILAAMSNAVLSTFPTPGGIGIVEPGLTGILIISVSSSDAASITLLDRSITYLSVLILGGVTFLLYQTWFQKRSKMTSIGDAT</sequence>
<name>A0A381SCI2_9ZZZZ</name>
<keyword evidence="4 6" id="KW-1133">Transmembrane helix</keyword>
<feature type="transmembrane region" description="Helical" evidence="6">
    <location>
        <begin position="235"/>
        <end position="253"/>
    </location>
</feature>
<organism evidence="7">
    <name type="scientific">marine metagenome</name>
    <dbReference type="NCBI Taxonomy" id="408172"/>
    <lineage>
        <taxon>unclassified sequences</taxon>
        <taxon>metagenomes</taxon>
        <taxon>ecological metagenomes</taxon>
    </lineage>
</organism>
<reference evidence="7" key="1">
    <citation type="submission" date="2018-05" db="EMBL/GenBank/DDBJ databases">
        <authorList>
            <person name="Lanie J.A."/>
            <person name="Ng W.-L."/>
            <person name="Kazmierczak K.M."/>
            <person name="Andrzejewski T.M."/>
            <person name="Davidsen T.M."/>
            <person name="Wayne K.J."/>
            <person name="Tettelin H."/>
            <person name="Glass J.I."/>
            <person name="Rusch D."/>
            <person name="Podicherti R."/>
            <person name="Tsui H.-C.T."/>
            <person name="Winkler M.E."/>
        </authorList>
    </citation>
    <scope>NUCLEOTIDE SEQUENCE</scope>
</reference>
<evidence type="ECO:0000256" key="3">
    <source>
        <dbReference type="ARBA" id="ARBA00022692"/>
    </source>
</evidence>
<dbReference type="InterPro" id="IPR022791">
    <property type="entry name" value="L-PG_synthase/AglD"/>
</dbReference>
<proteinExistence type="predicted"/>
<keyword evidence="5 6" id="KW-0472">Membrane</keyword>
<comment type="subcellular location">
    <subcellularLocation>
        <location evidence="1">Cell membrane</location>
        <topology evidence="1">Multi-pass membrane protein</topology>
    </subcellularLocation>
</comment>
<dbReference type="Pfam" id="PF03706">
    <property type="entry name" value="LPG_synthase_TM"/>
    <property type="match status" value="1"/>
</dbReference>
<accession>A0A381SCI2</accession>
<dbReference type="PANTHER" id="PTHR39087">
    <property type="entry name" value="UPF0104 MEMBRANE PROTEIN MJ1595"/>
    <property type="match status" value="1"/>
</dbReference>
<evidence type="ECO:0000256" key="1">
    <source>
        <dbReference type="ARBA" id="ARBA00004651"/>
    </source>
</evidence>
<feature type="transmembrane region" description="Helical" evidence="6">
    <location>
        <begin position="130"/>
        <end position="148"/>
    </location>
</feature>
<keyword evidence="2" id="KW-1003">Cell membrane</keyword>
<evidence type="ECO:0008006" key="8">
    <source>
        <dbReference type="Google" id="ProtNLM"/>
    </source>
</evidence>
<feature type="transmembrane region" description="Helical" evidence="6">
    <location>
        <begin position="31"/>
        <end position="49"/>
    </location>
</feature>
<protein>
    <recommendedName>
        <fullName evidence="8">Flippase-like domain-containing protein</fullName>
    </recommendedName>
</protein>
<feature type="transmembrane region" description="Helical" evidence="6">
    <location>
        <begin position="154"/>
        <end position="175"/>
    </location>
</feature>
<evidence type="ECO:0000256" key="5">
    <source>
        <dbReference type="ARBA" id="ARBA00023136"/>
    </source>
</evidence>
<gene>
    <name evidence="7" type="ORF">METZ01_LOCUS53862</name>
</gene>
<evidence type="ECO:0000256" key="2">
    <source>
        <dbReference type="ARBA" id="ARBA00022475"/>
    </source>
</evidence>
<dbReference type="EMBL" id="UINC01002859">
    <property type="protein sequence ID" value="SVA01008.1"/>
    <property type="molecule type" value="Genomic_DNA"/>
</dbReference>
<feature type="transmembrane region" description="Helical" evidence="6">
    <location>
        <begin position="291"/>
        <end position="309"/>
    </location>
</feature>
<keyword evidence="3 6" id="KW-0812">Transmembrane</keyword>
<dbReference type="PANTHER" id="PTHR39087:SF2">
    <property type="entry name" value="UPF0104 MEMBRANE PROTEIN MJ1595"/>
    <property type="match status" value="1"/>
</dbReference>
<evidence type="ECO:0000313" key="7">
    <source>
        <dbReference type="EMBL" id="SVA01008.1"/>
    </source>
</evidence>
<feature type="transmembrane region" description="Helical" evidence="6">
    <location>
        <begin position="101"/>
        <end position="123"/>
    </location>
</feature>
<dbReference type="NCBIfam" id="TIGR00374">
    <property type="entry name" value="flippase-like domain"/>
    <property type="match status" value="1"/>
</dbReference>
<evidence type="ECO:0000256" key="4">
    <source>
        <dbReference type="ARBA" id="ARBA00022989"/>
    </source>
</evidence>
<evidence type="ECO:0000256" key="6">
    <source>
        <dbReference type="SAM" id="Phobius"/>
    </source>
</evidence>